<gene>
    <name evidence="2" type="ORF">FUA23_02195</name>
</gene>
<dbReference type="EMBL" id="VOXD01000002">
    <property type="protein sequence ID" value="TXF91529.1"/>
    <property type="molecule type" value="Genomic_DNA"/>
</dbReference>
<keyword evidence="1" id="KW-1133">Transmembrane helix</keyword>
<dbReference type="Proteomes" id="UP000321907">
    <property type="component" value="Unassembled WGS sequence"/>
</dbReference>
<feature type="transmembrane region" description="Helical" evidence="1">
    <location>
        <begin position="66"/>
        <end position="93"/>
    </location>
</feature>
<sequence>MTYSRFFVLLAIFTVIAAAAAAVAHLFLPISFAIPLTIGAIVLLMGISVLMFYAGQRTAAAENKFLFTNAFMGVTMIKFFLCGGLIAAYALLAEPENKLFVVPFFSTYLIYTALEIVFLVKLAGNTSAKAVE</sequence>
<evidence type="ECO:0000256" key="1">
    <source>
        <dbReference type="SAM" id="Phobius"/>
    </source>
</evidence>
<dbReference type="RefSeq" id="WP_147929069.1">
    <property type="nucleotide sequence ID" value="NZ_VOXD01000002.1"/>
</dbReference>
<keyword evidence="1" id="KW-0812">Transmembrane</keyword>
<evidence type="ECO:0000313" key="2">
    <source>
        <dbReference type="EMBL" id="TXF91529.1"/>
    </source>
</evidence>
<dbReference type="AlphaFoldDB" id="A0A5C7G155"/>
<dbReference type="OrthoDB" id="1494971at2"/>
<comment type="caution">
    <text evidence="2">The sequence shown here is derived from an EMBL/GenBank/DDBJ whole genome shotgun (WGS) entry which is preliminary data.</text>
</comment>
<accession>A0A5C7G155</accession>
<evidence type="ECO:0000313" key="3">
    <source>
        <dbReference type="Proteomes" id="UP000321907"/>
    </source>
</evidence>
<proteinExistence type="predicted"/>
<evidence type="ECO:0008006" key="4">
    <source>
        <dbReference type="Google" id="ProtNLM"/>
    </source>
</evidence>
<reference evidence="2 3" key="1">
    <citation type="submission" date="2019-08" db="EMBL/GenBank/DDBJ databases">
        <title>Lewinella sp. strain SSH13 Genome sequencing and assembly.</title>
        <authorList>
            <person name="Kim I."/>
        </authorList>
    </citation>
    <scope>NUCLEOTIDE SEQUENCE [LARGE SCALE GENOMIC DNA]</scope>
    <source>
        <strain evidence="2 3">SSH13</strain>
    </source>
</reference>
<name>A0A5C7G155_9BACT</name>
<keyword evidence="3" id="KW-1185">Reference proteome</keyword>
<feature type="transmembrane region" description="Helical" evidence="1">
    <location>
        <begin position="99"/>
        <end position="120"/>
    </location>
</feature>
<organism evidence="2 3">
    <name type="scientific">Neolewinella aurantiaca</name>
    <dbReference type="NCBI Taxonomy" id="2602767"/>
    <lineage>
        <taxon>Bacteria</taxon>
        <taxon>Pseudomonadati</taxon>
        <taxon>Bacteroidota</taxon>
        <taxon>Saprospiria</taxon>
        <taxon>Saprospirales</taxon>
        <taxon>Lewinellaceae</taxon>
        <taxon>Neolewinella</taxon>
    </lineage>
</organism>
<keyword evidence="1" id="KW-0472">Membrane</keyword>
<feature type="transmembrane region" description="Helical" evidence="1">
    <location>
        <begin position="32"/>
        <end position="54"/>
    </location>
</feature>
<protein>
    <recommendedName>
        <fullName evidence="4">ATP synthase protein I</fullName>
    </recommendedName>
</protein>